<evidence type="ECO:0000256" key="1">
    <source>
        <dbReference type="SAM" id="MobiDB-lite"/>
    </source>
</evidence>
<organism evidence="3 4">
    <name type="scientific">Streptococcus ictaluri 707-05</name>
    <dbReference type="NCBI Taxonomy" id="764299"/>
    <lineage>
        <taxon>Bacteria</taxon>
        <taxon>Bacillati</taxon>
        <taxon>Bacillota</taxon>
        <taxon>Bacilli</taxon>
        <taxon>Lactobacillales</taxon>
        <taxon>Streptococcaceae</taxon>
        <taxon>Streptococcus</taxon>
    </lineage>
</organism>
<dbReference type="AlphaFoldDB" id="G5JZI8"/>
<evidence type="ECO:0000256" key="2">
    <source>
        <dbReference type="SAM" id="SignalP"/>
    </source>
</evidence>
<reference evidence="3 4" key="1">
    <citation type="journal article" date="2014" name="Int. J. Syst. Evol. Microbiol.">
        <title>Phylogenomics and the dynamic genome evolution of the genus Streptococcus.</title>
        <authorList>
            <consortium name="The Broad Institute Genome Sequencing Platform"/>
            <person name="Richards V.P."/>
            <person name="Palmer S.R."/>
            <person name="Pavinski Bitar P.D."/>
            <person name="Qin X."/>
            <person name="Weinstock G.M."/>
            <person name="Highlander S.K."/>
            <person name="Town C.D."/>
            <person name="Burne R.A."/>
            <person name="Stanhope M.J."/>
        </authorList>
    </citation>
    <scope>NUCLEOTIDE SEQUENCE [LARGE SCALE GENOMIC DNA]</scope>
    <source>
        <strain evidence="3 4">707-05</strain>
    </source>
</reference>
<dbReference type="RefSeq" id="WP_008087387.1">
    <property type="nucleotide sequence ID" value="NZ_AEUX02000001.1"/>
</dbReference>
<comment type="caution">
    <text evidence="3">The sequence shown here is derived from an EMBL/GenBank/DDBJ whole genome shotgun (WGS) entry which is preliminary data.</text>
</comment>
<dbReference type="Proteomes" id="UP000003330">
    <property type="component" value="Unassembled WGS sequence"/>
</dbReference>
<keyword evidence="2" id="KW-0732">Signal</keyword>
<gene>
    <name evidence="3" type="ORF">STRIC_0699</name>
</gene>
<accession>G5JZI8</accession>
<feature type="chain" id="PRO_5038878487" evidence="2">
    <location>
        <begin position="27"/>
        <end position="377"/>
    </location>
</feature>
<dbReference type="OrthoDB" id="2232424at2"/>
<name>G5JZI8_9STRE</name>
<keyword evidence="4" id="KW-1185">Reference proteome</keyword>
<evidence type="ECO:0000313" key="3">
    <source>
        <dbReference type="EMBL" id="EHI71006.1"/>
    </source>
</evidence>
<feature type="signal peptide" evidence="2">
    <location>
        <begin position="1"/>
        <end position="26"/>
    </location>
</feature>
<evidence type="ECO:0000313" key="4">
    <source>
        <dbReference type="Proteomes" id="UP000003330"/>
    </source>
</evidence>
<feature type="region of interest" description="Disordered" evidence="1">
    <location>
        <begin position="328"/>
        <end position="348"/>
    </location>
</feature>
<dbReference type="EMBL" id="AEUX02000001">
    <property type="protein sequence ID" value="EHI71006.1"/>
    <property type="molecule type" value="Genomic_DNA"/>
</dbReference>
<proteinExistence type="predicted"/>
<protein>
    <submittedName>
        <fullName evidence="3">Uncharacterized protein</fullName>
    </submittedName>
</protein>
<sequence>MKAMKKITAVATLSTCLGLLAISAPANVKAESAYDNTVKLNLWWTDNGQVSDIVDYTKSYDAYRNEITWKVTFNKNKEWWLSPDYVVFLPREVEEPTSVNIEKIDNVRRTGESKARPSWVYDFETERGKFDQEWDKFPAHIGQSSGLSAFTNIKNKGFFSKVLVERLAESGVRMDDTVVWTFTTKIKEKYRKNFNVDNLSFLAGIQQNTILFEKLNPTFRGELSKFKVQFKPLEKEANVLKKLDSSVFEEKVFDIGNSLDDILKAEKFKDLAGEGISISTDDVGSRIADRGYGDAPSEDKLYTYYVYRRMTEEEIDEDWKEKHSFQGTLVGPGQDLPSGISRGRGSGYGNSNWYTEANGYTQRDRYTRRLKPGTTID</sequence>
<dbReference type="STRING" id="764299.STRIC_0699"/>